<keyword evidence="2" id="KW-1185">Reference proteome</keyword>
<dbReference type="EMBL" id="RRYP01013046">
    <property type="protein sequence ID" value="TNV76737.1"/>
    <property type="molecule type" value="Genomic_DNA"/>
</dbReference>
<sequence length="75" mass="8756">MEQSLTQVYSRGAGKTQGCLMRAMREKRGAKSLNAARVKCQMSRSTKQFRPFRVTLMLSIHSSRLIWSLKILYWF</sequence>
<dbReference type="Proteomes" id="UP000785679">
    <property type="component" value="Unassembled WGS sequence"/>
</dbReference>
<name>A0A8J8NKH2_HALGN</name>
<comment type="caution">
    <text evidence="1">The sequence shown here is derived from an EMBL/GenBank/DDBJ whole genome shotgun (WGS) entry which is preliminary data.</text>
</comment>
<protein>
    <submittedName>
        <fullName evidence="1">Uncharacterized protein</fullName>
    </submittedName>
</protein>
<proteinExistence type="predicted"/>
<organism evidence="1 2">
    <name type="scientific">Halteria grandinella</name>
    <dbReference type="NCBI Taxonomy" id="5974"/>
    <lineage>
        <taxon>Eukaryota</taxon>
        <taxon>Sar</taxon>
        <taxon>Alveolata</taxon>
        <taxon>Ciliophora</taxon>
        <taxon>Intramacronucleata</taxon>
        <taxon>Spirotrichea</taxon>
        <taxon>Stichotrichia</taxon>
        <taxon>Sporadotrichida</taxon>
        <taxon>Halteriidae</taxon>
        <taxon>Halteria</taxon>
    </lineage>
</organism>
<gene>
    <name evidence="1" type="ORF">FGO68_gene7596</name>
</gene>
<evidence type="ECO:0000313" key="2">
    <source>
        <dbReference type="Proteomes" id="UP000785679"/>
    </source>
</evidence>
<accession>A0A8J8NKH2</accession>
<evidence type="ECO:0000313" key="1">
    <source>
        <dbReference type="EMBL" id="TNV76737.1"/>
    </source>
</evidence>
<dbReference type="AlphaFoldDB" id="A0A8J8NKH2"/>
<reference evidence="1" key="1">
    <citation type="submission" date="2019-06" db="EMBL/GenBank/DDBJ databases">
        <authorList>
            <person name="Zheng W."/>
        </authorList>
    </citation>
    <scope>NUCLEOTIDE SEQUENCE</scope>
    <source>
        <strain evidence="1">QDHG01</strain>
    </source>
</reference>